<dbReference type="SUPFAM" id="SSF47090">
    <property type="entry name" value="PGBD-like"/>
    <property type="match status" value="1"/>
</dbReference>
<evidence type="ECO:0000256" key="7">
    <source>
        <dbReference type="ARBA" id="ARBA00023316"/>
    </source>
</evidence>
<keyword evidence="5" id="KW-0378">Hydrolase</keyword>
<dbReference type="AlphaFoldDB" id="A0A0W8E515"/>
<evidence type="ECO:0000256" key="5">
    <source>
        <dbReference type="ARBA" id="ARBA00022801"/>
    </source>
</evidence>
<evidence type="ECO:0000256" key="6">
    <source>
        <dbReference type="ARBA" id="ARBA00022969"/>
    </source>
</evidence>
<dbReference type="InterPro" id="IPR042047">
    <property type="entry name" value="SleB_dom1"/>
</dbReference>
<dbReference type="EMBL" id="LNQE01001871">
    <property type="protein sequence ID" value="KUG03707.1"/>
    <property type="molecule type" value="Genomic_DNA"/>
</dbReference>
<dbReference type="GO" id="GO:0030435">
    <property type="term" value="P:sporulation resulting in formation of a cellular spore"/>
    <property type="evidence" value="ECO:0007669"/>
    <property type="project" value="UniProtKB-KW"/>
</dbReference>
<dbReference type="Gene3D" id="1.10.101.10">
    <property type="entry name" value="PGBD-like superfamily/PGBD"/>
    <property type="match status" value="1"/>
</dbReference>
<sequence>MKSKIATLVLITLMVMFANLAIPVVVEANLGDRILKVGMQGYDVNQLQRDLNYLGYSAGPADSKFGWQTYTAVSKFQKDNGLAVDGIVGKMTATAIIKKVSQGSANTTTPSRGSFLSSQDINDLVRLVYGEARGEPFEGQVAVAAVALNRVYSKQFANTVKGVVFEAKAFTAVSDGQFYLQPNNVARQAVDAALKGWDPTGGALYYWNPVTATNKWVWSRSIITQIGRHVFAI</sequence>
<keyword evidence="6" id="KW-0749">Sporulation</keyword>
<feature type="domain" description="Peptidoglycan binding-like" evidence="8">
    <location>
        <begin position="41"/>
        <end position="96"/>
    </location>
</feature>
<comment type="caution">
    <text evidence="10">The sequence shown here is derived from an EMBL/GenBank/DDBJ whole genome shotgun (WGS) entry which is preliminary data.</text>
</comment>
<dbReference type="GO" id="GO:0009847">
    <property type="term" value="P:spore germination"/>
    <property type="evidence" value="ECO:0007669"/>
    <property type="project" value="InterPro"/>
</dbReference>
<dbReference type="Gene3D" id="6.20.240.60">
    <property type="match status" value="1"/>
</dbReference>
<dbReference type="InterPro" id="IPR002477">
    <property type="entry name" value="Peptidoglycan-bd-like"/>
</dbReference>
<dbReference type="GO" id="GO:0071555">
    <property type="term" value="P:cell wall organization"/>
    <property type="evidence" value="ECO:0007669"/>
    <property type="project" value="UniProtKB-KW"/>
</dbReference>
<dbReference type="InterPro" id="IPR036366">
    <property type="entry name" value="PGBDSf"/>
</dbReference>
<dbReference type="InterPro" id="IPR014224">
    <property type="entry name" value="Spore_cortex_SleB"/>
</dbReference>
<evidence type="ECO:0000256" key="2">
    <source>
        <dbReference type="ARBA" id="ARBA00018364"/>
    </source>
</evidence>
<protein>
    <recommendedName>
        <fullName evidence="2">Spore cortex-lytic enzyme</fullName>
    </recommendedName>
</protein>
<dbReference type="Gene3D" id="1.10.10.2520">
    <property type="entry name" value="Cell wall hydrolase SleB, domain 1"/>
    <property type="match status" value="1"/>
</dbReference>
<name>A0A0W8E515_9ZZZZ</name>
<accession>A0A0W8E515</accession>
<evidence type="ECO:0000256" key="1">
    <source>
        <dbReference type="ARBA" id="ARBA00007010"/>
    </source>
</evidence>
<dbReference type="GO" id="GO:0016787">
    <property type="term" value="F:hydrolase activity"/>
    <property type="evidence" value="ECO:0007669"/>
    <property type="project" value="UniProtKB-KW"/>
</dbReference>
<dbReference type="Pfam" id="PF07486">
    <property type="entry name" value="Hydrolase_2"/>
    <property type="match status" value="1"/>
</dbReference>
<dbReference type="InterPro" id="IPR036365">
    <property type="entry name" value="PGBD-like_sf"/>
</dbReference>
<reference evidence="10" key="1">
    <citation type="journal article" date="2015" name="Proc. Natl. Acad. Sci. U.S.A.">
        <title>Networks of energetic and metabolic interactions define dynamics in microbial communities.</title>
        <authorList>
            <person name="Embree M."/>
            <person name="Liu J.K."/>
            <person name="Al-Bassam M.M."/>
            <person name="Zengler K."/>
        </authorList>
    </citation>
    <scope>NUCLEOTIDE SEQUENCE</scope>
</reference>
<evidence type="ECO:0000259" key="8">
    <source>
        <dbReference type="Pfam" id="PF01471"/>
    </source>
</evidence>
<evidence type="ECO:0000256" key="4">
    <source>
        <dbReference type="ARBA" id="ARBA00022729"/>
    </source>
</evidence>
<proteinExistence type="inferred from homology"/>
<dbReference type="NCBIfam" id="TIGR02869">
    <property type="entry name" value="spore_SleB"/>
    <property type="match status" value="1"/>
</dbReference>
<dbReference type="Pfam" id="PF01471">
    <property type="entry name" value="PG_binding_1"/>
    <property type="match status" value="1"/>
</dbReference>
<keyword evidence="4" id="KW-0732">Signal</keyword>
<dbReference type="InterPro" id="IPR011105">
    <property type="entry name" value="Cell_wall_hydrolase_SleB"/>
</dbReference>
<organism evidence="10">
    <name type="scientific">hydrocarbon metagenome</name>
    <dbReference type="NCBI Taxonomy" id="938273"/>
    <lineage>
        <taxon>unclassified sequences</taxon>
        <taxon>metagenomes</taxon>
        <taxon>ecological metagenomes</taxon>
    </lineage>
</organism>
<evidence type="ECO:0000259" key="9">
    <source>
        <dbReference type="Pfam" id="PF07486"/>
    </source>
</evidence>
<keyword evidence="7" id="KW-0961">Cell wall biogenesis/degradation</keyword>
<keyword evidence="3" id="KW-0309">Germination</keyword>
<evidence type="ECO:0000256" key="3">
    <source>
        <dbReference type="ARBA" id="ARBA00022544"/>
    </source>
</evidence>
<gene>
    <name evidence="10" type="ORF">ASZ90_018897</name>
</gene>
<comment type="similarity">
    <text evidence="1">Belongs to the SleB family.</text>
</comment>
<feature type="domain" description="Cell wall hydrolase SleB" evidence="9">
    <location>
        <begin position="134"/>
        <end position="232"/>
    </location>
</feature>
<evidence type="ECO:0000313" key="10">
    <source>
        <dbReference type="EMBL" id="KUG03707.1"/>
    </source>
</evidence>